<dbReference type="RefSeq" id="WP_046860102.1">
    <property type="nucleotide sequence ID" value="NZ_CP011412.1"/>
</dbReference>
<feature type="chain" id="PRO_5002517815" evidence="4">
    <location>
        <begin position="26"/>
        <end position="357"/>
    </location>
</feature>
<dbReference type="InterPro" id="IPR038404">
    <property type="entry name" value="TRAP_DctP_sf"/>
</dbReference>
<feature type="binding site" evidence="3">
    <location>
        <position position="239"/>
    </location>
    <ligand>
        <name>substrate</name>
    </ligand>
</feature>
<dbReference type="GO" id="GO:0046872">
    <property type="term" value="F:metal ion binding"/>
    <property type="evidence" value="ECO:0007669"/>
    <property type="project" value="UniProtKB-KW"/>
</dbReference>
<evidence type="ECO:0000313" key="5">
    <source>
        <dbReference type="EMBL" id="AKH21173.1"/>
    </source>
</evidence>
<dbReference type="NCBIfam" id="NF037995">
    <property type="entry name" value="TRAP_S1"/>
    <property type="match status" value="1"/>
</dbReference>
<dbReference type="GO" id="GO:0015849">
    <property type="term" value="P:organic acid transport"/>
    <property type="evidence" value="ECO:0007669"/>
    <property type="project" value="InterPro"/>
</dbReference>
<dbReference type="InterPro" id="IPR026289">
    <property type="entry name" value="SBP_TakP-like"/>
</dbReference>
<evidence type="ECO:0000256" key="4">
    <source>
        <dbReference type="SAM" id="SignalP"/>
    </source>
</evidence>
<dbReference type="PROSITE" id="PS51318">
    <property type="entry name" value="TAT"/>
    <property type="match status" value="1"/>
</dbReference>
<dbReference type="InterPro" id="IPR019546">
    <property type="entry name" value="TAT_signal_bac_arc"/>
</dbReference>
<dbReference type="Proteomes" id="UP000034410">
    <property type="component" value="Chromosome"/>
</dbReference>
<protein>
    <submittedName>
        <fullName evidence="5">ABC transporter substrate-binding protein</fullName>
    </submittedName>
</protein>
<sequence>MKRRDFLKKAAVGAAAASAAPAVLAQSKKRIRWRMATSWPKAFDIIFGGAESVAARVKAMTGGQFEIIPYAGGELVGGLEVFDAVSQGTVQMGHTASYYYIGKDPALAFDAAVPFGLTFRQQNAWFYQGGGREAMREIFAEHNIVNFPAGNTGVQMGGWFRKEVNSLDDLKGLKMRIPGLGGKVMSRLGVTVQVMAGAEIYPALERGVIDATEWVGPYDDEKAGFYKVAPYYYYPGWWEPAPTLSLYINQKAWDSLPKEYQEIVASAAAESNLNMMSEYDTHNSAALKRLVEKGTKIREYSTEILEAARKESLALYDELSAENARFKKIYADWRAFKTDSDTWFSSNETSYARFNYK</sequence>
<dbReference type="PIRSF" id="PIRSF039026">
    <property type="entry name" value="SiaP"/>
    <property type="match status" value="1"/>
</dbReference>
<feature type="binding site" evidence="2">
    <location>
        <position position="155"/>
    </location>
    <ligand>
        <name>substrate</name>
    </ligand>
</feature>
<dbReference type="NCBIfam" id="TIGR01409">
    <property type="entry name" value="TAT_signal_seq"/>
    <property type="match status" value="1"/>
</dbReference>
<feature type="binding site" evidence="3">
    <location>
        <position position="213"/>
    </location>
    <ligand>
        <name>substrate</name>
    </ligand>
</feature>
<keyword evidence="1 4" id="KW-0732">Signal</keyword>
<dbReference type="InterPro" id="IPR018389">
    <property type="entry name" value="DctP_fam"/>
</dbReference>
<keyword evidence="3" id="KW-0479">Metal-binding</keyword>
<dbReference type="CDD" id="cd13682">
    <property type="entry name" value="PBP2_TRAP_alpha-ketoacid"/>
    <property type="match status" value="1"/>
</dbReference>
<keyword evidence="6" id="KW-1185">Reference proteome</keyword>
<evidence type="ECO:0000256" key="2">
    <source>
        <dbReference type="PIRSR" id="PIRSR039026-1"/>
    </source>
</evidence>
<dbReference type="Pfam" id="PF03480">
    <property type="entry name" value="DctP"/>
    <property type="match status" value="1"/>
</dbReference>
<evidence type="ECO:0000256" key="1">
    <source>
        <dbReference type="ARBA" id="ARBA00022729"/>
    </source>
</evidence>
<gene>
    <name evidence="5" type="ORF">AAY24_13305</name>
</gene>
<dbReference type="EMBL" id="CP011412">
    <property type="protein sequence ID" value="AKH21173.1"/>
    <property type="molecule type" value="Genomic_DNA"/>
</dbReference>
<evidence type="ECO:0000256" key="3">
    <source>
        <dbReference type="PIRSR" id="PIRSR039026-2"/>
    </source>
</evidence>
<dbReference type="KEGG" id="seds:AAY24_13305"/>
<proteinExistence type="predicted"/>
<dbReference type="OrthoDB" id="9769667at2"/>
<dbReference type="GO" id="GO:0043177">
    <property type="term" value="F:organic acid binding"/>
    <property type="evidence" value="ECO:0007669"/>
    <property type="project" value="InterPro"/>
</dbReference>
<dbReference type="GO" id="GO:0031317">
    <property type="term" value="C:tripartite ATP-independent periplasmic transporter complex"/>
    <property type="evidence" value="ECO:0007669"/>
    <property type="project" value="InterPro"/>
</dbReference>
<dbReference type="PATRIC" id="fig|1543721.4.peg.2754"/>
<dbReference type="Gene3D" id="3.40.190.10">
    <property type="entry name" value="Periplasmic binding protein-like II"/>
    <property type="match status" value="1"/>
</dbReference>
<name>A0A0F7K2M2_9GAMM</name>
<reference evidence="5 6" key="1">
    <citation type="journal article" date="2015" name="Genome Announc.">
        <title>Complete Genome Sequence of Sedimenticola thiotaurini Strain SIP-G1, a Polyphosphate- and Polyhydroxyalkanoate-Accumulating Sulfur-Oxidizing Gammaproteobacterium Isolated from Salt Marsh Sediments.</title>
        <authorList>
            <person name="Flood B.E."/>
            <person name="Jones D.S."/>
            <person name="Bailey J.V."/>
        </authorList>
    </citation>
    <scope>NUCLEOTIDE SEQUENCE [LARGE SCALE GENOMIC DNA]</scope>
    <source>
        <strain evidence="5 6">SIP-G1</strain>
    </source>
</reference>
<dbReference type="GO" id="GO:0055085">
    <property type="term" value="P:transmembrane transport"/>
    <property type="evidence" value="ECO:0007669"/>
    <property type="project" value="InterPro"/>
</dbReference>
<dbReference type="InterPro" id="IPR041722">
    <property type="entry name" value="TakP/all3028"/>
</dbReference>
<dbReference type="AlphaFoldDB" id="A0A0F7K2M2"/>
<feature type="signal peptide" evidence="4">
    <location>
        <begin position="1"/>
        <end position="25"/>
    </location>
</feature>
<organism evidence="5 6">
    <name type="scientific">Sedimenticola thiotaurini</name>
    <dbReference type="NCBI Taxonomy" id="1543721"/>
    <lineage>
        <taxon>Bacteria</taxon>
        <taxon>Pseudomonadati</taxon>
        <taxon>Pseudomonadota</taxon>
        <taxon>Gammaproteobacteria</taxon>
        <taxon>Chromatiales</taxon>
        <taxon>Sedimenticolaceae</taxon>
        <taxon>Sedimenticola</taxon>
    </lineage>
</organism>
<dbReference type="Gene3D" id="3.40.190.170">
    <property type="entry name" value="Bacterial extracellular solute-binding protein, family 7"/>
    <property type="match status" value="1"/>
</dbReference>
<feature type="binding site" evidence="3">
    <location>
        <position position="214"/>
    </location>
    <ligand>
        <name>Na(+)</name>
        <dbReference type="ChEBI" id="CHEBI:29101"/>
    </ligand>
</feature>
<evidence type="ECO:0000313" key="6">
    <source>
        <dbReference type="Proteomes" id="UP000034410"/>
    </source>
</evidence>
<accession>A0A0F7K2M2</accession>
<dbReference type="PANTHER" id="PTHR33376:SF5">
    <property type="entry name" value="EXTRACYTOPLASMIC SOLUTE RECEPTOR PROTEIN"/>
    <property type="match status" value="1"/>
</dbReference>
<dbReference type="InterPro" id="IPR006311">
    <property type="entry name" value="TAT_signal"/>
</dbReference>
<feature type="binding site" evidence="2">
    <location>
        <position position="176"/>
    </location>
    <ligand>
        <name>substrate</name>
    </ligand>
</feature>
<dbReference type="PANTHER" id="PTHR33376">
    <property type="match status" value="1"/>
</dbReference>